<evidence type="ECO:0000256" key="1">
    <source>
        <dbReference type="SAM" id="MobiDB-lite"/>
    </source>
</evidence>
<dbReference type="AlphaFoldDB" id="C3X462"/>
<keyword evidence="3" id="KW-1185">Reference proteome</keyword>
<evidence type="ECO:0000313" key="2">
    <source>
        <dbReference type="EMBL" id="EEO27998.2"/>
    </source>
</evidence>
<dbReference type="HOGENOM" id="CLU_2094398_0_0_4"/>
<sequence length="116" mass="13285">MRYHKPGYGDPCTWGLEKGHPNDPRTNPEKTETRLEQLTSLFSQRIRNRILDDDDTAIQVADQLIRYLSDVEVVDIVRDAMYGKKEAVFVAVRDLITEAIEGLAENRAIAQLELEQ</sequence>
<feature type="compositionally biased region" description="Basic and acidic residues" evidence="1">
    <location>
        <begin position="17"/>
        <end position="31"/>
    </location>
</feature>
<dbReference type="RefSeq" id="WP_020994906.1">
    <property type="nucleotide sequence ID" value="NZ_CABMNL010000001.1"/>
</dbReference>
<reference evidence="2" key="1">
    <citation type="submission" date="2011-10" db="EMBL/GenBank/DDBJ databases">
        <title>The Genome Sequence of Oxalobacter formigenes HOxBLS.</title>
        <authorList>
            <consortium name="The Broad Institute Genome Sequencing Platform"/>
            <person name="Earl A."/>
            <person name="Ward D."/>
            <person name="Feldgarden M."/>
            <person name="Gevers D."/>
            <person name="Allison M.J."/>
            <person name="Humphrey S."/>
            <person name="Young S.K."/>
            <person name="Zeng Q."/>
            <person name="Gargeya S."/>
            <person name="Fitzgerald M."/>
            <person name="Haas B."/>
            <person name="Abouelleil A."/>
            <person name="Alvarado L."/>
            <person name="Arachchi H.M."/>
            <person name="Berlin A."/>
            <person name="Brown A."/>
            <person name="Chapman S.B."/>
            <person name="Chen Z."/>
            <person name="Dunbar C."/>
            <person name="Freedman E."/>
            <person name="Gearin G."/>
            <person name="Goldberg J."/>
            <person name="Griggs A."/>
            <person name="Gujja S."/>
            <person name="Heiman D."/>
            <person name="Howarth C."/>
            <person name="Larson L."/>
            <person name="Lui A."/>
            <person name="MacDonald P.J.P."/>
            <person name="Montmayeur A."/>
            <person name="Murphy C."/>
            <person name="Neiman D."/>
            <person name="Pearson M."/>
            <person name="Priest M."/>
            <person name="Roberts A."/>
            <person name="Saif S."/>
            <person name="Shea T."/>
            <person name="Shenoy N."/>
            <person name="Sisk P."/>
            <person name="Stolte C."/>
            <person name="Sykes S."/>
            <person name="Wortman J."/>
            <person name="Nusbaum C."/>
            <person name="Birren B."/>
        </authorList>
    </citation>
    <scope>NUCLEOTIDE SEQUENCE [LARGE SCALE GENOMIC DNA]</scope>
    <source>
        <strain evidence="2">HOxBLS</strain>
    </source>
</reference>
<evidence type="ECO:0000313" key="3">
    <source>
        <dbReference type="Proteomes" id="UP000003973"/>
    </source>
</evidence>
<feature type="region of interest" description="Disordered" evidence="1">
    <location>
        <begin position="1"/>
        <end position="31"/>
    </location>
</feature>
<dbReference type="Proteomes" id="UP000003973">
    <property type="component" value="Unassembled WGS sequence"/>
</dbReference>
<organism evidence="2 3">
    <name type="scientific">Oxalobacter paraformigenes</name>
    <dbReference type="NCBI Taxonomy" id="556268"/>
    <lineage>
        <taxon>Bacteria</taxon>
        <taxon>Pseudomonadati</taxon>
        <taxon>Pseudomonadota</taxon>
        <taxon>Betaproteobacteria</taxon>
        <taxon>Burkholderiales</taxon>
        <taxon>Oxalobacteraceae</taxon>
        <taxon>Oxalobacter</taxon>
    </lineage>
</organism>
<comment type="caution">
    <text evidence="2">The sequence shown here is derived from an EMBL/GenBank/DDBJ whole genome shotgun (WGS) entry which is preliminary data.</text>
</comment>
<accession>C3X462</accession>
<name>C3X462_9BURK</name>
<dbReference type="EMBL" id="ACDP02000008">
    <property type="protein sequence ID" value="EEO27998.2"/>
    <property type="molecule type" value="Genomic_DNA"/>
</dbReference>
<proteinExistence type="predicted"/>
<protein>
    <submittedName>
        <fullName evidence="2">Uncharacterized protein</fullName>
    </submittedName>
</protein>
<gene>
    <name evidence="2" type="ORF">OFAG_01151</name>
</gene>